<dbReference type="EMBL" id="NESQ01000170">
    <property type="protein sequence ID" value="PUU76884.1"/>
    <property type="molecule type" value="Genomic_DNA"/>
</dbReference>
<feature type="compositionally biased region" description="Polar residues" evidence="1">
    <location>
        <begin position="33"/>
        <end position="47"/>
    </location>
</feature>
<evidence type="ECO:0000313" key="3">
    <source>
        <dbReference type="Proteomes" id="UP000244722"/>
    </source>
</evidence>
<feature type="region of interest" description="Disordered" evidence="1">
    <location>
        <begin position="33"/>
        <end position="53"/>
    </location>
</feature>
<reference evidence="2 3" key="1">
    <citation type="submission" date="2017-04" db="EMBL/GenBank/DDBJ databases">
        <title>Draft genome sequence of Tuber borchii Vittad., a whitish edible truffle.</title>
        <authorList>
            <consortium name="DOE Joint Genome Institute"/>
            <person name="Murat C."/>
            <person name="Kuo A."/>
            <person name="Barry K.W."/>
            <person name="Clum A."/>
            <person name="Dockter R.B."/>
            <person name="Fauchery L."/>
            <person name="Iotti M."/>
            <person name="Kohler A."/>
            <person name="Labutti K."/>
            <person name="Lindquist E.A."/>
            <person name="Lipzen A."/>
            <person name="Ohm R.A."/>
            <person name="Wang M."/>
            <person name="Grigoriev I.V."/>
            <person name="Zambonelli A."/>
            <person name="Martin F.M."/>
        </authorList>
    </citation>
    <scope>NUCLEOTIDE SEQUENCE [LARGE SCALE GENOMIC DNA]</scope>
    <source>
        <strain evidence="2 3">Tbo3840</strain>
    </source>
</reference>
<sequence length="53" mass="5962">MKYPLYPTNQPHNRAPFAFYPLHHPSIHPSTAHLSIQSNPGSASFISPSLCFR</sequence>
<evidence type="ECO:0000256" key="1">
    <source>
        <dbReference type="SAM" id="MobiDB-lite"/>
    </source>
</evidence>
<dbReference type="AlphaFoldDB" id="A0A2T6ZN74"/>
<protein>
    <submittedName>
        <fullName evidence="2">Uncharacterized protein</fullName>
    </submittedName>
</protein>
<accession>A0A2T6ZN74</accession>
<dbReference type="Proteomes" id="UP000244722">
    <property type="component" value="Unassembled WGS sequence"/>
</dbReference>
<comment type="caution">
    <text evidence="2">The sequence shown here is derived from an EMBL/GenBank/DDBJ whole genome shotgun (WGS) entry which is preliminary data.</text>
</comment>
<name>A0A2T6ZN74_TUBBO</name>
<gene>
    <name evidence="2" type="ORF">B9Z19DRAFT_1087340</name>
</gene>
<proteinExistence type="predicted"/>
<keyword evidence="3" id="KW-1185">Reference proteome</keyword>
<evidence type="ECO:0000313" key="2">
    <source>
        <dbReference type="EMBL" id="PUU76884.1"/>
    </source>
</evidence>
<organism evidence="2 3">
    <name type="scientific">Tuber borchii</name>
    <name type="common">White truffle</name>
    <dbReference type="NCBI Taxonomy" id="42251"/>
    <lineage>
        <taxon>Eukaryota</taxon>
        <taxon>Fungi</taxon>
        <taxon>Dikarya</taxon>
        <taxon>Ascomycota</taxon>
        <taxon>Pezizomycotina</taxon>
        <taxon>Pezizomycetes</taxon>
        <taxon>Pezizales</taxon>
        <taxon>Tuberaceae</taxon>
        <taxon>Tuber</taxon>
    </lineage>
</organism>